<feature type="domain" description="XdhC Rossmann" evidence="2">
    <location>
        <begin position="130"/>
        <end position="275"/>
    </location>
</feature>
<dbReference type="EMBL" id="FONX01000007">
    <property type="protein sequence ID" value="SFE91150.1"/>
    <property type="molecule type" value="Genomic_DNA"/>
</dbReference>
<dbReference type="PANTHER" id="PTHR30388">
    <property type="entry name" value="ALDEHYDE OXIDOREDUCTASE MOLYBDENUM COFACTOR ASSEMBLY PROTEIN"/>
    <property type="match status" value="1"/>
</dbReference>
<gene>
    <name evidence="3" type="ORF">SAMN04489711_10756</name>
</gene>
<evidence type="ECO:0000313" key="3">
    <source>
        <dbReference type="EMBL" id="SFE91150.1"/>
    </source>
</evidence>
<dbReference type="Proteomes" id="UP000199119">
    <property type="component" value="Unassembled WGS sequence"/>
</dbReference>
<organism evidence="3 4">
    <name type="scientific">Paracidovorax wautersii</name>
    <dbReference type="NCBI Taxonomy" id="1177982"/>
    <lineage>
        <taxon>Bacteria</taxon>
        <taxon>Pseudomonadati</taxon>
        <taxon>Pseudomonadota</taxon>
        <taxon>Betaproteobacteria</taxon>
        <taxon>Burkholderiales</taxon>
        <taxon>Comamonadaceae</taxon>
        <taxon>Paracidovorax</taxon>
    </lineage>
</organism>
<dbReference type="Gene3D" id="3.40.50.720">
    <property type="entry name" value="NAD(P)-binding Rossmann-like Domain"/>
    <property type="match status" value="1"/>
</dbReference>
<feature type="domain" description="XdhC- CoxI" evidence="1">
    <location>
        <begin position="20"/>
        <end position="75"/>
    </location>
</feature>
<reference evidence="4" key="1">
    <citation type="submission" date="2016-10" db="EMBL/GenBank/DDBJ databases">
        <authorList>
            <person name="Varghese N."/>
            <person name="Submissions S."/>
        </authorList>
    </citation>
    <scope>NUCLEOTIDE SEQUENCE [LARGE SCALE GENOMIC DNA]</scope>
    <source>
        <strain evidence="4">DSM 27981</strain>
    </source>
</reference>
<dbReference type="Pfam" id="PF02625">
    <property type="entry name" value="XdhC_CoxI"/>
    <property type="match status" value="1"/>
</dbReference>
<dbReference type="InterPro" id="IPR003777">
    <property type="entry name" value="XdhC_CoxI"/>
</dbReference>
<sequence>MGDGGDMTALQRLLDGLASAPACLVTVESIQGSAPREPGAWMAVFGAAQGPVIGTIGGGHLEWQSIADAREWLAAAPAGGAPDTRLVRHALGPSLGQCCGGVVQVRLERITAAQAPALRERLAPRLTPVALFGGGHVGHALARVLAPLPFALHWIDSRDGIFPPQAAPGTVCEHSEPVQGAVPTLAAGSLVLVMSFSHAEDLDVVAACLQRRRARGDLPFIGMIGSRTKWATFRRRLAERGFTEAELAGVTCPIGVPGIVGKAPEVIAVAVAAQLLQQVAGSAAGG</sequence>
<dbReference type="InterPro" id="IPR052698">
    <property type="entry name" value="MoCofactor_Util/Proc"/>
</dbReference>
<protein>
    <submittedName>
        <fullName evidence="3">Xanthine dehydrogenase accessory factor</fullName>
    </submittedName>
</protein>
<name>A0A1I2EFX1_9BURK</name>
<dbReference type="PANTHER" id="PTHR30388:SF6">
    <property type="entry name" value="XANTHINE DEHYDROGENASE SUBUNIT A-RELATED"/>
    <property type="match status" value="1"/>
</dbReference>
<dbReference type="AlphaFoldDB" id="A0A1I2EFX1"/>
<dbReference type="Pfam" id="PF13478">
    <property type="entry name" value="XdhC_C"/>
    <property type="match status" value="1"/>
</dbReference>
<accession>A0A1I2EFX1</accession>
<proteinExistence type="predicted"/>
<keyword evidence="4" id="KW-1185">Reference proteome</keyword>
<dbReference type="NCBIfam" id="TIGR02964">
    <property type="entry name" value="xanthine_xdhC"/>
    <property type="match status" value="1"/>
</dbReference>
<evidence type="ECO:0000259" key="2">
    <source>
        <dbReference type="Pfam" id="PF13478"/>
    </source>
</evidence>
<dbReference type="STRING" id="1177982.SAMN04489711_10756"/>
<dbReference type="InterPro" id="IPR027051">
    <property type="entry name" value="XdhC_Rossmann_dom"/>
</dbReference>
<evidence type="ECO:0000259" key="1">
    <source>
        <dbReference type="Pfam" id="PF02625"/>
    </source>
</evidence>
<dbReference type="InterPro" id="IPR014308">
    <property type="entry name" value="Xanthine_DH_XdhC"/>
</dbReference>
<evidence type="ECO:0000313" key="4">
    <source>
        <dbReference type="Proteomes" id="UP000199119"/>
    </source>
</evidence>